<accession>A0ABW3FUK5</accession>
<name>A0ABW3FUK5_9PSEU</name>
<proteinExistence type="predicted"/>
<dbReference type="RefSeq" id="WP_263248384.1">
    <property type="nucleotide sequence ID" value="NZ_BAABLT010000026.1"/>
</dbReference>
<dbReference type="NCBIfam" id="NF037944">
    <property type="entry name" value="holin_2"/>
    <property type="match status" value="1"/>
</dbReference>
<reference evidence="2" key="1">
    <citation type="journal article" date="2019" name="Int. J. Syst. Evol. Microbiol.">
        <title>The Global Catalogue of Microorganisms (GCM) 10K type strain sequencing project: providing services to taxonomists for standard genome sequencing and annotation.</title>
        <authorList>
            <consortium name="The Broad Institute Genomics Platform"/>
            <consortium name="The Broad Institute Genome Sequencing Center for Infectious Disease"/>
            <person name="Wu L."/>
            <person name="Ma J."/>
        </authorList>
    </citation>
    <scope>NUCLEOTIDE SEQUENCE [LARGE SCALE GENOMIC DNA]</scope>
    <source>
        <strain evidence="2">CCUG 56401</strain>
    </source>
</reference>
<keyword evidence="2" id="KW-1185">Reference proteome</keyword>
<evidence type="ECO:0000313" key="1">
    <source>
        <dbReference type="EMBL" id="MFD0922051.1"/>
    </source>
</evidence>
<protein>
    <submittedName>
        <fullName evidence="1">Bacteriophage holin</fullName>
    </submittedName>
</protein>
<evidence type="ECO:0000313" key="2">
    <source>
        <dbReference type="Proteomes" id="UP001597018"/>
    </source>
</evidence>
<organism evidence="1 2">
    <name type="scientific">Saccharopolyspora rosea</name>
    <dbReference type="NCBI Taxonomy" id="524884"/>
    <lineage>
        <taxon>Bacteria</taxon>
        <taxon>Bacillati</taxon>
        <taxon>Actinomycetota</taxon>
        <taxon>Actinomycetes</taxon>
        <taxon>Pseudonocardiales</taxon>
        <taxon>Pseudonocardiaceae</taxon>
        <taxon>Saccharopolyspora</taxon>
    </lineage>
</organism>
<gene>
    <name evidence="1" type="ORF">ACFQ16_20085</name>
</gene>
<comment type="caution">
    <text evidence="1">The sequence shown here is derived from an EMBL/GenBank/DDBJ whole genome shotgun (WGS) entry which is preliminary data.</text>
</comment>
<dbReference type="EMBL" id="JBHTIW010000017">
    <property type="protein sequence ID" value="MFD0922051.1"/>
    <property type="molecule type" value="Genomic_DNA"/>
</dbReference>
<dbReference type="Proteomes" id="UP001597018">
    <property type="component" value="Unassembled WGS sequence"/>
</dbReference>
<sequence length="66" mass="7394">MPYVLSLVLAALGLVVLLVVAVRVLRELRRLRSVQREVATDITDRAGLLKARVAGLKVAFAERRRR</sequence>